<dbReference type="GO" id="GO:0016787">
    <property type="term" value="F:hydrolase activity"/>
    <property type="evidence" value="ECO:0007669"/>
    <property type="project" value="UniProtKB-KW"/>
</dbReference>
<accession>A0A9N9C2E5</accession>
<gene>
    <name evidence="10" type="ORF">AGERDE_LOCUS8285</name>
</gene>
<dbReference type="Pfam" id="PF00270">
    <property type="entry name" value="DEAD"/>
    <property type="match status" value="1"/>
</dbReference>
<evidence type="ECO:0000256" key="4">
    <source>
        <dbReference type="ARBA" id="ARBA00022840"/>
    </source>
</evidence>
<evidence type="ECO:0000259" key="8">
    <source>
        <dbReference type="PROSITE" id="PS51194"/>
    </source>
</evidence>
<keyword evidence="4" id="KW-0067">ATP-binding</keyword>
<evidence type="ECO:0000313" key="11">
    <source>
        <dbReference type="Proteomes" id="UP000789831"/>
    </source>
</evidence>
<dbReference type="InterPro" id="IPR027417">
    <property type="entry name" value="P-loop_NTPase"/>
</dbReference>
<dbReference type="EMBL" id="CAJVPL010001713">
    <property type="protein sequence ID" value="CAG8584354.1"/>
    <property type="molecule type" value="Genomic_DNA"/>
</dbReference>
<protein>
    <submittedName>
        <fullName evidence="10">1230_t:CDS:1</fullName>
    </submittedName>
</protein>
<dbReference type="SUPFAM" id="SSF52540">
    <property type="entry name" value="P-loop containing nucleoside triphosphate hydrolases"/>
    <property type="match status" value="2"/>
</dbReference>
<evidence type="ECO:0000256" key="1">
    <source>
        <dbReference type="ARBA" id="ARBA00022741"/>
    </source>
</evidence>
<organism evidence="10 11">
    <name type="scientific">Ambispora gerdemannii</name>
    <dbReference type="NCBI Taxonomy" id="144530"/>
    <lineage>
        <taxon>Eukaryota</taxon>
        <taxon>Fungi</taxon>
        <taxon>Fungi incertae sedis</taxon>
        <taxon>Mucoromycota</taxon>
        <taxon>Glomeromycotina</taxon>
        <taxon>Glomeromycetes</taxon>
        <taxon>Archaeosporales</taxon>
        <taxon>Ambisporaceae</taxon>
        <taxon>Ambispora</taxon>
    </lineage>
</organism>
<feature type="compositionally biased region" description="Polar residues" evidence="6">
    <location>
        <begin position="179"/>
        <end position="198"/>
    </location>
</feature>
<proteinExistence type="predicted"/>
<dbReference type="GO" id="GO:0003676">
    <property type="term" value="F:nucleic acid binding"/>
    <property type="evidence" value="ECO:0007669"/>
    <property type="project" value="InterPro"/>
</dbReference>
<evidence type="ECO:0000313" key="10">
    <source>
        <dbReference type="EMBL" id="CAG8584354.1"/>
    </source>
</evidence>
<feature type="short sequence motif" description="Q motif" evidence="5">
    <location>
        <begin position="265"/>
        <end position="294"/>
    </location>
</feature>
<feature type="compositionally biased region" description="Gly residues" evidence="6">
    <location>
        <begin position="205"/>
        <end position="236"/>
    </location>
</feature>
<evidence type="ECO:0000256" key="3">
    <source>
        <dbReference type="ARBA" id="ARBA00022806"/>
    </source>
</evidence>
<dbReference type="PROSITE" id="PS51194">
    <property type="entry name" value="HELICASE_CTER"/>
    <property type="match status" value="1"/>
</dbReference>
<dbReference type="InterPro" id="IPR014014">
    <property type="entry name" value="RNA_helicase_DEAD_Q_motif"/>
</dbReference>
<dbReference type="Gene3D" id="3.40.50.300">
    <property type="entry name" value="P-loop containing nucleotide triphosphate hydrolases"/>
    <property type="match status" value="2"/>
</dbReference>
<dbReference type="InterPro" id="IPR014001">
    <property type="entry name" value="Helicase_ATP-bd"/>
</dbReference>
<name>A0A9N9C2E5_9GLOM</name>
<feature type="compositionally biased region" description="Polar residues" evidence="6">
    <location>
        <begin position="151"/>
        <end position="171"/>
    </location>
</feature>
<evidence type="ECO:0000256" key="6">
    <source>
        <dbReference type="SAM" id="MobiDB-lite"/>
    </source>
</evidence>
<feature type="domain" description="DEAD-box RNA helicase Q" evidence="9">
    <location>
        <begin position="265"/>
        <end position="294"/>
    </location>
</feature>
<dbReference type="InterPro" id="IPR011545">
    <property type="entry name" value="DEAD/DEAH_box_helicase_dom"/>
</dbReference>
<keyword evidence="2" id="KW-0378">Hydrolase</keyword>
<comment type="caution">
    <text evidence="10">The sequence shown here is derived from an EMBL/GenBank/DDBJ whole genome shotgun (WGS) entry which is preliminary data.</text>
</comment>
<keyword evidence="1" id="KW-0547">Nucleotide-binding</keyword>
<dbReference type="PROSITE" id="PS51192">
    <property type="entry name" value="HELICASE_ATP_BIND_1"/>
    <property type="match status" value="1"/>
</dbReference>
<feature type="domain" description="Helicase C-terminal" evidence="8">
    <location>
        <begin position="495"/>
        <end position="650"/>
    </location>
</feature>
<dbReference type="PROSITE" id="PS51195">
    <property type="entry name" value="Q_MOTIF"/>
    <property type="match status" value="1"/>
</dbReference>
<dbReference type="SMART" id="SM00487">
    <property type="entry name" value="DEXDc"/>
    <property type="match status" value="1"/>
</dbReference>
<dbReference type="PANTHER" id="PTHR47960">
    <property type="entry name" value="DEAD-BOX ATP-DEPENDENT RNA HELICASE 50"/>
    <property type="match status" value="1"/>
</dbReference>
<dbReference type="InterPro" id="IPR001650">
    <property type="entry name" value="Helicase_C-like"/>
</dbReference>
<evidence type="ECO:0000256" key="2">
    <source>
        <dbReference type="ARBA" id="ARBA00022801"/>
    </source>
</evidence>
<dbReference type="Pfam" id="PF00271">
    <property type="entry name" value="Helicase_C"/>
    <property type="match status" value="1"/>
</dbReference>
<dbReference type="GO" id="GO:0005524">
    <property type="term" value="F:ATP binding"/>
    <property type="evidence" value="ECO:0007669"/>
    <property type="project" value="UniProtKB-KW"/>
</dbReference>
<reference evidence="10" key="1">
    <citation type="submission" date="2021-06" db="EMBL/GenBank/DDBJ databases">
        <authorList>
            <person name="Kallberg Y."/>
            <person name="Tangrot J."/>
            <person name="Rosling A."/>
        </authorList>
    </citation>
    <scope>NUCLEOTIDE SEQUENCE</scope>
    <source>
        <strain evidence="10">MT106</strain>
    </source>
</reference>
<dbReference type="AlphaFoldDB" id="A0A9N9C2E5"/>
<feature type="domain" description="Helicase ATP-binding" evidence="7">
    <location>
        <begin position="297"/>
        <end position="451"/>
    </location>
</feature>
<keyword evidence="3" id="KW-0347">Helicase</keyword>
<evidence type="ECO:0000259" key="9">
    <source>
        <dbReference type="PROSITE" id="PS51195"/>
    </source>
</evidence>
<dbReference type="GO" id="GO:0003724">
    <property type="term" value="F:RNA helicase activity"/>
    <property type="evidence" value="ECO:0007669"/>
    <property type="project" value="InterPro"/>
</dbReference>
<dbReference type="Proteomes" id="UP000789831">
    <property type="component" value="Unassembled WGS sequence"/>
</dbReference>
<dbReference type="OrthoDB" id="4726at2759"/>
<keyword evidence="11" id="KW-1185">Reference proteome</keyword>
<evidence type="ECO:0000259" key="7">
    <source>
        <dbReference type="PROSITE" id="PS51192"/>
    </source>
</evidence>
<evidence type="ECO:0000256" key="5">
    <source>
        <dbReference type="PROSITE-ProRule" id="PRU00552"/>
    </source>
</evidence>
<sequence length="650" mass="72554">MEPTVTTLAEEGVTQEIKMTEIEVNDETNLVDAIQEIKLTLTILPELKQAMALLPEIKANLTAIPELQEKFAKLSKTVASISPYHFIGNGVVTNNDTTSTNQQQQDVAVTQLDDASSTSAVVKTNEDSVTVSNNNSAPQSKDASPKKTEESTSSVNVPEAPAQSQKQNQLAKKNAGKTAKTQQQSQQEITPTSGSAVQRFNNRGFGRGFGRGFSRGFGRGMNRGFRGSGFQRGGSRGFRFQANRNAGGMKNNRILLQENWNQSVSTFETMNLKQQLLDGIREHGWYNEPSPIQQRAIPAIFSGRNVIIQIPCIEQRVMCFVIALLQEIDPEDPLCQAIILIPTKDIGHFVAEILNSVGRFLRLGVVTCTPETTLDEDLSIISNIDRSKQIIIATPGRMLSLIRTREWFGGHIKSIVVEECCLMFSRQHGYKTFDILRSFPRIKRVLMTTATTYTLAELKDREAPNAAIVLDESGFKDGLHLYFKIVNNEEQKLSAVCETIEALEIEKAVIFCRNSDTVNSLADKLHDMYHDYPVWSIDYDTPDEQRWEILNKFFDTNEGMIVVVGTHSSSLTFSPSPFVINYDLPPRKEPYHDRAICCGGYGREGTMINILTKTSMLDLAPLERYYHVQSEQLMPPAARAEIEGVVTKTE</sequence>
<feature type="compositionally biased region" description="Polar residues" evidence="6">
    <location>
        <begin position="113"/>
        <end position="142"/>
    </location>
</feature>
<feature type="region of interest" description="Disordered" evidence="6">
    <location>
        <begin position="110"/>
        <end position="236"/>
    </location>
</feature>